<sequence>MTVDAAGGVRIIPCKCQGHSVDCSYRSLKFIPALVKTVERVDLQGNNLTIIRKLDFSGLKHLKILQLLDNQIEEIESGSFDDLVSLLRLRLNRNKLKRLPDGLFTYTPKLYRLDLSYNRIESVGRNTFRGVPLLRNLQLDNNQLKCISGLRQLIHLEILTVNKNQLQTLPNRMLSGMKKLRVARVGDNQLICDCRLSWLAEWLRANPTLALYTRCSSPKAVKNRQIAELRPSQLECPPRGPPQSRYCPQQSDDCPSGCKCSKRVVECRSKSLNKVPERMPADTHEIILERNQITRVKDRSFVSLRNVRRLDLSNNKIEKIEEEAFAGLSLLTSLVLYANKLTELPTNVFKGLRSLQLLLLNANKLKCVDTNVFKPLTSLNLLSLYDNDIKTLGNGTFSSLNNIQTLHLARNPFICDCNLRWLSEYIHEHPIETSGARCHSPARMHRKKLSVLKSSKFKCKANDPKPTGLCKTPTVQKCPSACSCSGTIVDCSNRDLETVPVGLDAGSTHLKLSGNRIRSVERFDELINLQSVDLNNNFIEKIVDGAFSALQNLQELKLSGNKLTFVNHKILEKMKKLQLLDLSSNKIRCVNNRTFSGLTRLYSLRLDKNAIGCIEPSTFDQLPELTNVELNGNPFQCNCHLIGLRLFLKDTGIGGAVCSSPQNLANRRLDVLKEFDLKCPKDSNEVGCHGGIPPCCAPDGRLAERIVCDKKASCPKKCTCTRSVVRCSSAGLKQIPSDIPSDTTELYVDHNNIQEIRPDVISSLPKHLQRLDLSDNQIVSLPSKAFANLTKLTGLFLTFNKLQCIQADSFDGLDELLVLSLHGNQLSTVPYGTFSHLPRIRNVGLGANPFYCDCNLKWLADWLKAGDKDPGITTCAGPKGMEKKLLTSTASKQFICDSKTLDESILSKCNACYRKPCSNGAKCELLTYDKYKCICAAGYHGDKCEKRIDSCFGQPCMNSATCKALDKGRFQCICPKGFKGDRCETNIDDCEENKCENGSKCIDGINTYMCSCPEGWSGRFCSEERELCADYNPCKNNAKCKRDSGVKWGYSCYPCPRGWTGRNCSVNVDDCERNLCRNGATCQDLLDGYKCLCAAGFTGGFCERAPLYVDSSIDACSYHDCRNGGVCRKKSFSDYECRCPSGFGGKKCEKLTSVSFVEKDSYLKISPNQPLPFNLSLILRTRQSTGVILYSGKGGKHHIAVEIYRGRIRASFNVHEFDLNMYSYDKVDDGRPHSLEIKAEKGRLAMSVNKGLTKSVGDSISSTSFSSPLYLGGLSDWLNGNVTRWQIKNARSFSGCFERILLNGDSLNMNDILGRSGVAPGCSRSEVIGESERASNPCKSHKCQKGRCVPVGSGMAYKCQCIKGYLGPTCERPPTCNAVEYRAVYKDPRTGCRTKRKVKHRRCEGRCGGSLCCKPRKIKTRRVHMRCRNGRRYIHRMPVIRKCACKKCS</sequence>
<dbReference type="CDD" id="cd00054">
    <property type="entry name" value="EGF_CA"/>
    <property type="match status" value="4"/>
</dbReference>
<dbReference type="Proteomes" id="UP000549394">
    <property type="component" value="Unassembled WGS sequence"/>
</dbReference>
<feature type="domain" description="EGF-like" evidence="13">
    <location>
        <begin position="1024"/>
        <end position="1065"/>
    </location>
</feature>
<dbReference type="InterPro" id="IPR018097">
    <property type="entry name" value="EGF_Ca-bd_CS"/>
</dbReference>
<comment type="caution">
    <text evidence="14">The sequence shown here is derived from an EMBL/GenBank/DDBJ whole genome shotgun (WGS) entry which is preliminary data.</text>
</comment>
<evidence type="ECO:0000256" key="10">
    <source>
        <dbReference type="PROSITE-ProRule" id="PRU00076"/>
    </source>
</evidence>
<accession>A0A7I8V3M6</accession>
<feature type="domain" description="EGF-like" evidence="13">
    <location>
        <begin position="986"/>
        <end position="1022"/>
    </location>
</feature>
<dbReference type="SMART" id="SM00082">
    <property type="entry name" value="LRRCT"/>
    <property type="match status" value="4"/>
</dbReference>
<dbReference type="CDD" id="cd00110">
    <property type="entry name" value="LamG"/>
    <property type="match status" value="1"/>
</dbReference>
<feature type="domain" description="EGF-like" evidence="13">
    <location>
        <begin position="1334"/>
        <end position="1371"/>
    </location>
</feature>
<feature type="domain" description="EGF-like" evidence="13">
    <location>
        <begin position="1112"/>
        <end position="1149"/>
    </location>
</feature>
<dbReference type="FunFam" id="3.80.10.10:FF:000770">
    <property type="entry name" value="Uncharacterized protein"/>
    <property type="match status" value="1"/>
</dbReference>
<dbReference type="SMART" id="SM00365">
    <property type="entry name" value="LRR_SD22"/>
    <property type="match status" value="9"/>
</dbReference>
<feature type="domain" description="CTCK" evidence="11">
    <location>
        <begin position="1376"/>
        <end position="1449"/>
    </location>
</feature>
<dbReference type="InterPro" id="IPR000372">
    <property type="entry name" value="LRRNT"/>
</dbReference>
<evidence type="ECO:0000256" key="9">
    <source>
        <dbReference type="ARBA" id="ARBA00023180"/>
    </source>
</evidence>
<dbReference type="InterPro" id="IPR050541">
    <property type="entry name" value="LRR_TM_domain-containing"/>
</dbReference>
<evidence type="ECO:0000259" key="12">
    <source>
        <dbReference type="PROSITE" id="PS50025"/>
    </source>
</evidence>
<keyword evidence="15" id="KW-1185">Reference proteome</keyword>
<feature type="disulfide bond" evidence="10">
    <location>
        <begin position="1055"/>
        <end position="1064"/>
    </location>
</feature>
<dbReference type="SMART" id="SM00013">
    <property type="entry name" value="LRRNT"/>
    <property type="match status" value="4"/>
</dbReference>
<keyword evidence="7" id="KW-0677">Repeat</keyword>
<dbReference type="GO" id="GO:0005886">
    <property type="term" value="C:plasma membrane"/>
    <property type="evidence" value="ECO:0007669"/>
    <property type="project" value="TreeGrafter"/>
</dbReference>
<evidence type="ECO:0000256" key="6">
    <source>
        <dbReference type="ARBA" id="ARBA00022729"/>
    </source>
</evidence>
<dbReference type="SMART" id="SM00041">
    <property type="entry name" value="CT"/>
    <property type="match status" value="1"/>
</dbReference>
<dbReference type="Pfam" id="PF13855">
    <property type="entry name" value="LRR_8"/>
    <property type="match status" value="5"/>
</dbReference>
<dbReference type="Gene3D" id="2.60.120.200">
    <property type="match status" value="1"/>
</dbReference>
<reference evidence="14 15" key="1">
    <citation type="submission" date="2020-08" db="EMBL/GenBank/DDBJ databases">
        <authorList>
            <person name="Hejnol A."/>
        </authorList>
    </citation>
    <scope>NUCLEOTIDE SEQUENCE [LARGE SCALE GENOMIC DNA]</scope>
</reference>
<dbReference type="PROSITE" id="PS00022">
    <property type="entry name" value="EGF_1"/>
    <property type="match status" value="6"/>
</dbReference>
<keyword evidence="6" id="KW-0732">Signal</keyword>
<dbReference type="SMART" id="SM00179">
    <property type="entry name" value="EGF_CA"/>
    <property type="match status" value="6"/>
</dbReference>
<dbReference type="PROSITE" id="PS01185">
    <property type="entry name" value="CTCK_1"/>
    <property type="match status" value="1"/>
</dbReference>
<feature type="domain" description="EGF-like" evidence="13">
    <location>
        <begin position="1067"/>
        <end position="1103"/>
    </location>
</feature>
<evidence type="ECO:0000313" key="15">
    <source>
        <dbReference type="Proteomes" id="UP000549394"/>
    </source>
</evidence>
<evidence type="ECO:0000256" key="7">
    <source>
        <dbReference type="ARBA" id="ARBA00022737"/>
    </source>
</evidence>
<dbReference type="InterPro" id="IPR013032">
    <property type="entry name" value="EGF-like_CS"/>
</dbReference>
<dbReference type="GO" id="GO:0005509">
    <property type="term" value="F:calcium ion binding"/>
    <property type="evidence" value="ECO:0007669"/>
    <property type="project" value="InterPro"/>
</dbReference>
<dbReference type="SMART" id="SM00369">
    <property type="entry name" value="LRR_TYP"/>
    <property type="match status" value="18"/>
</dbReference>
<evidence type="ECO:0000259" key="11">
    <source>
        <dbReference type="PROSITE" id="PS01225"/>
    </source>
</evidence>
<keyword evidence="5" id="KW-0433">Leucine-rich repeat</keyword>
<dbReference type="PROSITE" id="PS50026">
    <property type="entry name" value="EGF_3"/>
    <property type="match status" value="7"/>
</dbReference>
<dbReference type="InterPro" id="IPR013320">
    <property type="entry name" value="ConA-like_dom_sf"/>
</dbReference>
<evidence type="ECO:0000256" key="1">
    <source>
        <dbReference type="ARBA" id="ARBA00004613"/>
    </source>
</evidence>
<feature type="disulfide bond" evidence="10">
    <location>
        <begin position="1361"/>
        <end position="1370"/>
    </location>
</feature>
<dbReference type="SUPFAM" id="SSF57196">
    <property type="entry name" value="EGF/Laminin"/>
    <property type="match status" value="6"/>
</dbReference>
<dbReference type="Pfam" id="PF02210">
    <property type="entry name" value="Laminin_G_2"/>
    <property type="match status" value="1"/>
</dbReference>
<dbReference type="PROSITE" id="PS50025">
    <property type="entry name" value="LAM_G_DOMAIN"/>
    <property type="match status" value="1"/>
</dbReference>
<evidence type="ECO:0000256" key="5">
    <source>
        <dbReference type="ARBA" id="ARBA00022614"/>
    </source>
</evidence>
<keyword evidence="2" id="KW-0217">Developmental protein</keyword>
<dbReference type="InterPro" id="IPR000483">
    <property type="entry name" value="Cys-rich_flank_reg_C"/>
</dbReference>
<dbReference type="PROSITE" id="PS01225">
    <property type="entry name" value="CTCK_2"/>
    <property type="match status" value="1"/>
</dbReference>
<feature type="domain" description="EGF-like" evidence="13">
    <location>
        <begin position="910"/>
        <end position="945"/>
    </location>
</feature>
<dbReference type="SUPFAM" id="SSF52058">
    <property type="entry name" value="L domain-like"/>
    <property type="match status" value="3"/>
</dbReference>
<dbReference type="InterPro" id="IPR001791">
    <property type="entry name" value="Laminin_G"/>
</dbReference>
<name>A0A7I8V3M6_9ANNE</name>
<dbReference type="FunFam" id="2.10.25.10:FF:000045">
    <property type="entry name" value="Slit guidance ligand 2"/>
    <property type="match status" value="1"/>
</dbReference>
<dbReference type="FunFam" id="2.10.25.10:FF:000472">
    <property type="entry name" value="Uncharacterized protein, isoform A"/>
    <property type="match status" value="1"/>
</dbReference>
<protein>
    <submittedName>
        <fullName evidence="14">DgyrCDS38</fullName>
    </submittedName>
</protein>
<dbReference type="InterPro" id="IPR006207">
    <property type="entry name" value="Cys_knot_C"/>
</dbReference>
<gene>
    <name evidence="14" type="ORF">DGYR_LOCUS34</name>
</gene>
<dbReference type="PANTHER" id="PTHR24369:SF196">
    <property type="entry name" value="RETICULON 4 RECEPTOR LIKE 1"/>
    <property type="match status" value="1"/>
</dbReference>
<dbReference type="PROSITE" id="PS01187">
    <property type="entry name" value="EGF_CA"/>
    <property type="match status" value="2"/>
</dbReference>
<comment type="subcellular location">
    <subcellularLocation>
        <location evidence="1">Secreted</location>
    </subcellularLocation>
</comment>
<feature type="disulfide bond" evidence="10">
    <location>
        <begin position="935"/>
        <end position="944"/>
    </location>
</feature>
<dbReference type="PROSITE" id="PS01186">
    <property type="entry name" value="EGF_2"/>
    <property type="match status" value="6"/>
</dbReference>
<dbReference type="InterPro" id="IPR001611">
    <property type="entry name" value="Leu-rich_rpt"/>
</dbReference>
<dbReference type="Pfam" id="PF01463">
    <property type="entry name" value="LRRCT"/>
    <property type="match status" value="2"/>
</dbReference>
<dbReference type="PROSITE" id="PS00010">
    <property type="entry name" value="ASX_HYDROXYL"/>
    <property type="match status" value="2"/>
</dbReference>
<dbReference type="InterPro" id="IPR000152">
    <property type="entry name" value="EGF-type_Asp/Asn_hydroxyl_site"/>
</dbReference>
<evidence type="ECO:0000313" key="14">
    <source>
        <dbReference type="EMBL" id="CAD5110658.1"/>
    </source>
</evidence>
<dbReference type="PANTHER" id="PTHR24369">
    <property type="entry name" value="ANTIGEN BSP, PUTATIVE-RELATED"/>
    <property type="match status" value="1"/>
</dbReference>
<dbReference type="SMART" id="SM00181">
    <property type="entry name" value="EGF"/>
    <property type="match status" value="7"/>
</dbReference>
<feature type="disulfide bond" evidence="10">
    <location>
        <begin position="974"/>
        <end position="983"/>
    </location>
</feature>
<evidence type="ECO:0000256" key="3">
    <source>
        <dbReference type="ARBA" id="ARBA00022525"/>
    </source>
</evidence>
<organism evidence="14 15">
    <name type="scientific">Dimorphilus gyrociliatus</name>
    <dbReference type="NCBI Taxonomy" id="2664684"/>
    <lineage>
        <taxon>Eukaryota</taxon>
        <taxon>Metazoa</taxon>
        <taxon>Spiralia</taxon>
        <taxon>Lophotrochozoa</taxon>
        <taxon>Annelida</taxon>
        <taxon>Polychaeta</taxon>
        <taxon>Polychaeta incertae sedis</taxon>
        <taxon>Dinophilidae</taxon>
        <taxon>Dimorphilus</taxon>
    </lineage>
</organism>
<feature type="domain" description="Laminin G" evidence="12">
    <location>
        <begin position="1152"/>
        <end position="1322"/>
    </location>
</feature>
<evidence type="ECO:0000259" key="13">
    <source>
        <dbReference type="PROSITE" id="PS50026"/>
    </source>
</evidence>
<keyword evidence="8 10" id="KW-1015">Disulfide bond</keyword>
<comment type="caution">
    <text evidence="10">Lacks conserved residue(s) required for the propagation of feature annotation.</text>
</comment>
<keyword evidence="9" id="KW-0325">Glycoprotein</keyword>
<feature type="disulfide bond" evidence="10">
    <location>
        <begin position="1139"/>
        <end position="1148"/>
    </location>
</feature>
<dbReference type="InterPro" id="IPR001881">
    <property type="entry name" value="EGF-like_Ca-bd_dom"/>
</dbReference>
<feature type="disulfide bond" evidence="10">
    <location>
        <begin position="1012"/>
        <end position="1021"/>
    </location>
</feature>
<dbReference type="GO" id="GO:0007399">
    <property type="term" value="P:nervous system development"/>
    <property type="evidence" value="ECO:0007669"/>
    <property type="project" value="UniProtKB-ARBA"/>
</dbReference>
<dbReference type="SUPFAM" id="SSF49899">
    <property type="entry name" value="Concanavalin A-like lectins/glucanases"/>
    <property type="match status" value="1"/>
</dbReference>
<dbReference type="Gene3D" id="3.80.10.10">
    <property type="entry name" value="Ribonuclease Inhibitor"/>
    <property type="match status" value="5"/>
</dbReference>
<evidence type="ECO:0000256" key="8">
    <source>
        <dbReference type="ARBA" id="ARBA00023157"/>
    </source>
</evidence>
<dbReference type="OrthoDB" id="283575at2759"/>
<proteinExistence type="predicted"/>
<dbReference type="Pfam" id="PF12661">
    <property type="entry name" value="hEGF"/>
    <property type="match status" value="2"/>
</dbReference>
<dbReference type="GO" id="GO:0005576">
    <property type="term" value="C:extracellular region"/>
    <property type="evidence" value="ECO:0007669"/>
    <property type="project" value="UniProtKB-SubCell"/>
</dbReference>
<dbReference type="EMBL" id="CAJFCJ010000001">
    <property type="protein sequence ID" value="CAD5110658.1"/>
    <property type="molecule type" value="Genomic_DNA"/>
</dbReference>
<feature type="disulfide bond" evidence="10">
    <location>
        <begin position="1338"/>
        <end position="1348"/>
    </location>
</feature>
<keyword evidence="4 10" id="KW-0245">EGF-like domain</keyword>
<evidence type="ECO:0000256" key="2">
    <source>
        <dbReference type="ARBA" id="ARBA00022473"/>
    </source>
</evidence>
<keyword evidence="3" id="KW-0964">Secreted</keyword>
<dbReference type="FunFam" id="3.80.10.10:FF:000002">
    <property type="entry name" value="Slit guidance ligand 2"/>
    <property type="match status" value="2"/>
</dbReference>
<dbReference type="Gene3D" id="2.10.25.10">
    <property type="entry name" value="Laminin"/>
    <property type="match status" value="7"/>
</dbReference>
<dbReference type="SMART" id="SM00364">
    <property type="entry name" value="LRR_BAC"/>
    <property type="match status" value="6"/>
</dbReference>
<feature type="domain" description="EGF-like" evidence="13">
    <location>
        <begin position="947"/>
        <end position="984"/>
    </location>
</feature>
<dbReference type="InterPro" id="IPR032675">
    <property type="entry name" value="LRR_dom_sf"/>
</dbReference>
<dbReference type="PROSITE" id="PS51450">
    <property type="entry name" value="LRR"/>
    <property type="match status" value="4"/>
</dbReference>
<dbReference type="Pfam" id="PF00008">
    <property type="entry name" value="EGF"/>
    <property type="match status" value="3"/>
</dbReference>
<dbReference type="InterPro" id="IPR003591">
    <property type="entry name" value="Leu-rich_rpt_typical-subtyp"/>
</dbReference>
<feature type="disulfide bond" evidence="10">
    <location>
        <begin position="1093"/>
        <end position="1102"/>
    </location>
</feature>
<dbReference type="InterPro" id="IPR000742">
    <property type="entry name" value="EGF"/>
</dbReference>
<evidence type="ECO:0000256" key="4">
    <source>
        <dbReference type="ARBA" id="ARBA00022536"/>
    </source>
</evidence>
<dbReference type="Pfam" id="PF01462">
    <property type="entry name" value="LRRNT"/>
    <property type="match status" value="2"/>
</dbReference>
<dbReference type="SMART" id="SM00282">
    <property type="entry name" value="LamG"/>
    <property type="match status" value="1"/>
</dbReference>